<keyword evidence="3" id="KW-0808">Transferase</keyword>
<dbReference type="PANTHER" id="PTHR48125:SF12">
    <property type="entry name" value="AT HOOK TRANSCRIPTION FACTOR FAMILY-RELATED"/>
    <property type="match status" value="1"/>
</dbReference>
<dbReference type="GO" id="GO:0005524">
    <property type="term" value="F:ATP binding"/>
    <property type="evidence" value="ECO:0007669"/>
    <property type="project" value="InterPro"/>
</dbReference>
<dbReference type="SMART" id="SM00220">
    <property type="entry name" value="S_TKc"/>
    <property type="match status" value="1"/>
</dbReference>
<dbReference type="GO" id="GO:0004672">
    <property type="term" value="F:protein kinase activity"/>
    <property type="evidence" value="ECO:0007669"/>
    <property type="project" value="InterPro"/>
</dbReference>
<dbReference type="Proteomes" id="UP000199069">
    <property type="component" value="Unassembled WGS sequence"/>
</dbReference>
<feature type="compositionally biased region" description="Low complexity" evidence="1">
    <location>
        <begin position="1"/>
        <end position="11"/>
    </location>
</feature>
<dbReference type="InterPro" id="IPR008271">
    <property type="entry name" value="Ser/Thr_kinase_AS"/>
</dbReference>
<name>A0A0K3C5R9_RHOTO</name>
<keyword evidence="3" id="KW-0418">Kinase</keyword>
<dbReference type="InterPro" id="IPR011009">
    <property type="entry name" value="Kinase-like_dom_sf"/>
</dbReference>
<protein>
    <submittedName>
        <fullName evidence="3">BY PROTMAP: gi|472586565|gb|EMS24084.1| NIMA-related kinase 3 [Rhodosporidium toruloides NP11] gi|647397970|emb|CDR41457.1| RHTO0S06e02036g1_1 [Rhodosporidium toruloides]</fullName>
    </submittedName>
</protein>
<feature type="region of interest" description="Disordered" evidence="1">
    <location>
        <begin position="40"/>
        <end position="203"/>
    </location>
</feature>
<feature type="compositionally biased region" description="Low complexity" evidence="1">
    <location>
        <begin position="347"/>
        <end position="364"/>
    </location>
</feature>
<accession>A0A0K3C5R9</accession>
<feature type="compositionally biased region" description="Low complexity" evidence="1">
    <location>
        <begin position="455"/>
        <end position="471"/>
    </location>
</feature>
<organism evidence="3 4">
    <name type="scientific">Rhodotorula toruloides</name>
    <name type="common">Yeast</name>
    <name type="synonym">Rhodosporidium toruloides</name>
    <dbReference type="NCBI Taxonomy" id="5286"/>
    <lineage>
        <taxon>Eukaryota</taxon>
        <taxon>Fungi</taxon>
        <taxon>Dikarya</taxon>
        <taxon>Basidiomycota</taxon>
        <taxon>Pucciniomycotina</taxon>
        <taxon>Microbotryomycetes</taxon>
        <taxon>Sporidiobolales</taxon>
        <taxon>Sporidiobolaceae</taxon>
        <taxon>Rhodotorula</taxon>
    </lineage>
</organism>
<dbReference type="PROSITE" id="PS00108">
    <property type="entry name" value="PROTEIN_KINASE_ST"/>
    <property type="match status" value="1"/>
</dbReference>
<dbReference type="Gene3D" id="1.10.510.10">
    <property type="entry name" value="Transferase(Phosphotransferase) domain 1"/>
    <property type="match status" value="1"/>
</dbReference>
<gene>
    <name evidence="3" type="primary">FGENESH: predicted gene_2.84</name>
    <name evidence="3" type="ORF">BN2166_0009150</name>
</gene>
<reference evidence="3 4" key="1">
    <citation type="submission" date="2015-07" db="EMBL/GenBank/DDBJ databases">
        <authorList>
            <person name="Cajimat M.N.B."/>
            <person name="Milazzo M.L."/>
            <person name="Fulhorst C.F."/>
        </authorList>
    </citation>
    <scope>NUCLEOTIDE SEQUENCE [LARGE SCALE GENOMIC DNA]</scope>
    <source>
        <strain evidence="3">Single colony</strain>
    </source>
</reference>
<feature type="compositionally biased region" description="Pro residues" evidence="1">
    <location>
        <begin position="738"/>
        <end position="751"/>
    </location>
</feature>
<dbReference type="EMBL" id="CWKI01000002">
    <property type="protein sequence ID" value="CTR05054.1"/>
    <property type="molecule type" value="Genomic_DNA"/>
</dbReference>
<proteinExistence type="predicted"/>
<dbReference type="InterPro" id="IPR000719">
    <property type="entry name" value="Prot_kinase_dom"/>
</dbReference>
<evidence type="ECO:0000259" key="2">
    <source>
        <dbReference type="PROSITE" id="PS50011"/>
    </source>
</evidence>
<dbReference type="PROSITE" id="PS50011">
    <property type="entry name" value="PROTEIN_KINASE_DOM"/>
    <property type="match status" value="1"/>
</dbReference>
<feature type="compositionally biased region" description="Basic and acidic residues" evidence="1">
    <location>
        <begin position="826"/>
        <end position="844"/>
    </location>
</feature>
<feature type="region of interest" description="Disordered" evidence="1">
    <location>
        <begin position="337"/>
        <end position="481"/>
    </location>
</feature>
<dbReference type="STRING" id="5286.A0A0K3C5R9"/>
<feature type="compositionally biased region" description="Low complexity" evidence="1">
    <location>
        <begin position="655"/>
        <end position="677"/>
    </location>
</feature>
<dbReference type="OMA" id="GWWEWEE"/>
<evidence type="ECO:0000313" key="4">
    <source>
        <dbReference type="Proteomes" id="UP000199069"/>
    </source>
</evidence>
<feature type="domain" description="Protein kinase" evidence="2">
    <location>
        <begin position="361"/>
        <end position="840"/>
    </location>
</feature>
<feature type="compositionally biased region" description="Pro residues" evidence="1">
    <location>
        <begin position="104"/>
        <end position="119"/>
    </location>
</feature>
<dbReference type="SUPFAM" id="SSF56112">
    <property type="entry name" value="Protein kinase-like (PK-like)"/>
    <property type="match status" value="1"/>
</dbReference>
<dbReference type="PANTHER" id="PTHR48125">
    <property type="entry name" value="LP07818P1"/>
    <property type="match status" value="1"/>
</dbReference>
<feature type="region of interest" description="Disordered" evidence="1">
    <location>
        <begin position="733"/>
        <end position="756"/>
    </location>
</feature>
<feature type="region of interest" description="Disordered" evidence="1">
    <location>
        <begin position="1"/>
        <end position="27"/>
    </location>
</feature>
<feature type="region of interest" description="Disordered" evidence="1">
    <location>
        <begin position="648"/>
        <end position="700"/>
    </location>
</feature>
<keyword evidence="4" id="KW-1185">Reference proteome</keyword>
<dbReference type="AlphaFoldDB" id="A0A0K3C5R9"/>
<evidence type="ECO:0000256" key="1">
    <source>
        <dbReference type="SAM" id="MobiDB-lite"/>
    </source>
</evidence>
<dbReference type="Pfam" id="PF00069">
    <property type="entry name" value="Pkinase"/>
    <property type="match status" value="1"/>
</dbReference>
<feature type="compositionally biased region" description="Low complexity" evidence="1">
    <location>
        <begin position="84"/>
        <end position="97"/>
    </location>
</feature>
<evidence type="ECO:0000313" key="3">
    <source>
        <dbReference type="EMBL" id="CTR05054.1"/>
    </source>
</evidence>
<feature type="region of interest" description="Disordered" evidence="1">
    <location>
        <begin position="822"/>
        <end position="850"/>
    </location>
</feature>
<feature type="compositionally biased region" description="Pro residues" evidence="1">
    <location>
        <begin position="178"/>
        <end position="188"/>
    </location>
</feature>
<sequence length="850" mass="91124">MLHSGQAAAPSPQAPPRPPRLTLQIASPLASTSSTFISASCGTSDYAKPPSPIKPSRNSLFDLDWAPVTPHTRSRSSTTESQFSATSSAGTTASSKSWMDVDISPPPSISHSSLPPPIPTFSRSDTAKGWQAWERTPVPGKSEGGFEWTAQAASAPQENVLGPPFTSVPLPQASPSLAEPPRPPPPLPARTFSSILPPSPPSPIHSSSYSFPPSFAYDESGILPPTAGHSSNPLLDTRQAPPLRLSPIPLYSLGEGRHATVYLASFVPQMRDGQVRAEKRRRLCAAKRLLPDRESQVSGLGEAFILAKLSQADSNSAAAGGSRYILGLYGVRDERDGIDPPAPLPASPSSASVSRRASQRWSYGGAVGSGSGSGTLSPLGKETFAYGTDNAEATSREDKRRSLPLQERPKKGKARHSDMLPGTSSPSGRLSLLSHALEPPLTSTRRRTTLGGGPATTSTTPSQSPPTSLAPSPLPHPASPRNDLLVEYCPFGHVLQFAKSHPERIGKRRWFEWALQISSAVEWAHEKGVLHADLKPQNVMVAADLTLRVCDWGNSLFLPPPSSPAHLFPTDPHGLGTPAYSPPEFVRPLPSPFSYSSDIFSLGITLDTLITLREPYEGVRAVERMVRVAEGGWWEWEEGRRLREVEGEVEEGLELSRTGSMRSTRSGRSSLRGSPGAARRRRDDSEESVRSYLSVSGVGEQGPRDWRALAKSLLAPEEDEGDNDADDLDSLVDQMIPLTPPPSPPPSPRLLPGPRTLSTLSLGSALSSHGPATLYYPSTSVPVQYFPSFAAAHTDDEPDSPAPAEEDAIVSLAVRELIKRMASPAEADRPTAAEVREEWERIGRSEGVFA</sequence>